<evidence type="ECO:0000313" key="2">
    <source>
        <dbReference type="Proteomes" id="UP000824533"/>
    </source>
</evidence>
<keyword evidence="2" id="KW-1185">Reference proteome</keyword>
<evidence type="ECO:0000313" key="1">
    <source>
        <dbReference type="EMBL" id="KAJ0180116.1"/>
    </source>
</evidence>
<gene>
    <name evidence="1" type="ORF">K1T71_004707</name>
</gene>
<name>A0ACC1D881_9NEOP</name>
<proteinExistence type="predicted"/>
<protein>
    <submittedName>
        <fullName evidence="1">Uncharacterized protein</fullName>
    </submittedName>
</protein>
<reference evidence="1 2" key="1">
    <citation type="journal article" date="2021" name="Front. Genet.">
        <title>Chromosome-Level Genome Assembly Reveals Significant Gene Expansion in the Toll and IMD Signaling Pathways of Dendrolimus kikuchii.</title>
        <authorList>
            <person name="Zhou J."/>
            <person name="Wu P."/>
            <person name="Xiong Z."/>
            <person name="Liu N."/>
            <person name="Zhao N."/>
            <person name="Ji M."/>
            <person name="Qiu Y."/>
            <person name="Yang B."/>
        </authorList>
    </citation>
    <scope>NUCLEOTIDE SEQUENCE [LARGE SCALE GENOMIC DNA]</scope>
    <source>
        <strain evidence="1">Ann1</strain>
    </source>
</reference>
<organism evidence="1 2">
    <name type="scientific">Dendrolimus kikuchii</name>
    <dbReference type="NCBI Taxonomy" id="765133"/>
    <lineage>
        <taxon>Eukaryota</taxon>
        <taxon>Metazoa</taxon>
        <taxon>Ecdysozoa</taxon>
        <taxon>Arthropoda</taxon>
        <taxon>Hexapoda</taxon>
        <taxon>Insecta</taxon>
        <taxon>Pterygota</taxon>
        <taxon>Neoptera</taxon>
        <taxon>Endopterygota</taxon>
        <taxon>Lepidoptera</taxon>
        <taxon>Glossata</taxon>
        <taxon>Ditrysia</taxon>
        <taxon>Bombycoidea</taxon>
        <taxon>Lasiocampidae</taxon>
        <taxon>Dendrolimus</taxon>
    </lineage>
</organism>
<dbReference type="Proteomes" id="UP000824533">
    <property type="component" value="Linkage Group LG07"/>
</dbReference>
<comment type="caution">
    <text evidence="1">The sequence shown here is derived from an EMBL/GenBank/DDBJ whole genome shotgun (WGS) entry which is preliminary data.</text>
</comment>
<dbReference type="EMBL" id="CM034393">
    <property type="protein sequence ID" value="KAJ0180116.1"/>
    <property type="molecule type" value="Genomic_DNA"/>
</dbReference>
<sequence length="645" mass="72048">MSANKESNLVQAYIELNKFCQGGDYDRALKATGKILQIAPNEQKAFHCKVICFIQLHNFKEALAVLNNPKNAALAADLHFEKAYTQYRLNNPKDALQTVDNASELTPALKELRAQILYRLEQYQDCYNLYRDLVKNTTDDYEDERKANMAAVVANMAPQNPSAELPQYDENTYELTYNAGSTLAMRGKHNEAMPLLKRAEQMCSESVMEDGGTEEEAKEEAAIIRVQQAYCLQQMGKEKEAASIYQSILKDKPSDQALVAIASNNLVVINRDTNVFDSRKRMKAATADGLEHKLNSGQRAAITYNQAILAIYSNQPDFCKQCCVKLIREFSEERRATLVEASSLAKEGKRSQAVALLLKQGGVFTLAAAQVLLAQGERKEAVKLLEESEFKYRPGVVGVLCTLLSADNEYAKASQLFTQVYEHYKNDERFSSLRALWRAAAEAHQRAGDMAAVASAHEALAKASPQDKRSLARLVKALAPADPARAKKLAEQLPPLHDLEGKIDIDALESSKWMMGAKVVKKTVQSKQEQSPGTPGSELGQKKKSKRKRKTKLPPNADLSKPPDPERWLPKYERTAYRKRRGVRRDVIKGSQGMATTATDQYDMSKQQPSAATAAAAKSPRVEVKEKDSAWQRKQQQKKKGKKKW</sequence>
<accession>A0ACC1D881</accession>